<organism evidence="1 2">
    <name type="scientific">Romboutsia faecis</name>
    <dbReference type="NCBI Taxonomy" id="2764597"/>
    <lineage>
        <taxon>Bacteria</taxon>
        <taxon>Bacillati</taxon>
        <taxon>Bacillota</taxon>
        <taxon>Clostridia</taxon>
        <taxon>Peptostreptococcales</taxon>
        <taxon>Peptostreptococcaceae</taxon>
        <taxon>Romboutsia</taxon>
    </lineage>
</organism>
<evidence type="ECO:0000313" key="2">
    <source>
        <dbReference type="Proteomes" id="UP000609849"/>
    </source>
</evidence>
<keyword evidence="2" id="KW-1185">Reference proteome</keyword>
<accession>A0ABR7JLY4</accession>
<name>A0ABR7JLY4_9FIRM</name>
<dbReference type="SUPFAM" id="SSF63825">
    <property type="entry name" value="YWTD domain"/>
    <property type="match status" value="1"/>
</dbReference>
<sequence length="502" mass="57883">MSNFKNLTPTNGFDFKDLINARQNNYAWSISELGDYIYVGTARNMMLVTSELFIKNLEFPLSLNPTTRSDNAEIWRLRKHKSCVWEKVFTVPDNSNIYGFRYMINYRAYNGNPALYAAGSSKPNSKLKVYKSVNGVDWKETKSTVYNMGDLEGNSSRAMVVFDNKLYIANFDESNQETSPLLYSNLDPEFYSWKLETYPYSTPNYNPNKNPMGSITNMAVFNDHLYLATTTGDKIQIWRTDGDKTEFNKWTLVVDGFGYPENTTALSMGVFKDHLYVSGTKKIPLSWIIPQGCDIIRLDKYDNFEMIVGPDSISGINSGFNNPFNVYGWQIQEYDNTLFISTFDSSIFMQSILEVLLSYKSELPLPPDVTNILIKMYKIIVHILNEFKYPFGFNLYKSYDGVNFSPVILDGLGNRYNYGGRVLYVDSLNDLYIGTANPYQGLEVWKYNSCYCNTDTYKMKPVPSYNILIDSLKDYFLELEMYAPDIFNSINSLYNNLKFYIN</sequence>
<dbReference type="Proteomes" id="UP000609849">
    <property type="component" value="Unassembled WGS sequence"/>
</dbReference>
<proteinExistence type="predicted"/>
<reference evidence="1 2" key="1">
    <citation type="submission" date="2020-08" db="EMBL/GenBank/DDBJ databases">
        <authorList>
            <person name="Liu C."/>
            <person name="Sun Q."/>
        </authorList>
    </citation>
    <scope>NUCLEOTIDE SEQUENCE [LARGE SCALE GENOMIC DNA]</scope>
    <source>
        <strain evidence="1 2">NSJ-18</strain>
    </source>
</reference>
<comment type="caution">
    <text evidence="1">The sequence shown here is derived from an EMBL/GenBank/DDBJ whole genome shotgun (WGS) entry which is preliminary data.</text>
</comment>
<dbReference type="EMBL" id="JACRWE010000002">
    <property type="protein sequence ID" value="MBC5995928.1"/>
    <property type="molecule type" value="Genomic_DNA"/>
</dbReference>
<dbReference type="RefSeq" id="WP_153923898.1">
    <property type="nucleotide sequence ID" value="NZ_JACRWE010000002.1"/>
</dbReference>
<evidence type="ECO:0000313" key="1">
    <source>
        <dbReference type="EMBL" id="MBC5995928.1"/>
    </source>
</evidence>
<gene>
    <name evidence="1" type="ORF">H8923_04085</name>
</gene>
<protein>
    <submittedName>
        <fullName evidence="1">Uncharacterized protein</fullName>
    </submittedName>
</protein>